<dbReference type="GeneID" id="5000591"/>
<keyword evidence="3" id="KW-1185">Reference proteome</keyword>
<gene>
    <name evidence="2" type="ORF">OSTLU_92376</name>
</gene>
<dbReference type="SUPFAM" id="SSF54637">
    <property type="entry name" value="Thioesterase/thiol ester dehydrase-isomerase"/>
    <property type="match status" value="2"/>
</dbReference>
<name>A4RTW4_OSTLU</name>
<dbReference type="KEGG" id="olu:OSTLU_92376"/>
<dbReference type="CDD" id="cd00586">
    <property type="entry name" value="4HBT"/>
    <property type="match status" value="1"/>
</dbReference>
<evidence type="ECO:0000259" key="1">
    <source>
        <dbReference type="Pfam" id="PF03061"/>
    </source>
</evidence>
<dbReference type="AlphaFoldDB" id="A4RTW4"/>
<dbReference type="RefSeq" id="XP_001416566.1">
    <property type="nucleotide sequence ID" value="XM_001416529.1"/>
</dbReference>
<dbReference type="EMBL" id="CP000583">
    <property type="protein sequence ID" value="ABO94859.1"/>
    <property type="molecule type" value="Genomic_DNA"/>
</dbReference>
<dbReference type="Gene3D" id="3.10.129.10">
    <property type="entry name" value="Hotdog Thioesterase"/>
    <property type="match status" value="2"/>
</dbReference>
<proteinExistence type="predicted"/>
<feature type="domain" description="Thioesterase" evidence="1">
    <location>
        <begin position="21"/>
        <end position="112"/>
    </location>
</feature>
<dbReference type="eggNOG" id="ENOG502SC25">
    <property type="taxonomic scope" value="Eukaryota"/>
</dbReference>
<organism evidence="2 3">
    <name type="scientific">Ostreococcus lucimarinus (strain CCE9901)</name>
    <dbReference type="NCBI Taxonomy" id="436017"/>
    <lineage>
        <taxon>Eukaryota</taxon>
        <taxon>Viridiplantae</taxon>
        <taxon>Chlorophyta</taxon>
        <taxon>Mamiellophyceae</taxon>
        <taxon>Mamiellales</taxon>
        <taxon>Bathycoccaceae</taxon>
        <taxon>Ostreococcus</taxon>
    </lineage>
</organism>
<dbReference type="Pfam" id="PF03061">
    <property type="entry name" value="4HBT"/>
    <property type="match status" value="1"/>
</dbReference>
<dbReference type="Gramene" id="ABO94859">
    <property type="protein sequence ID" value="ABO94859"/>
    <property type="gene ID" value="OSTLU_92376"/>
</dbReference>
<reference evidence="2 3" key="1">
    <citation type="journal article" date="2007" name="Proc. Natl. Acad. Sci. U.S.A.">
        <title>The tiny eukaryote Ostreococcus provides genomic insights into the paradox of plankton speciation.</title>
        <authorList>
            <person name="Palenik B."/>
            <person name="Grimwood J."/>
            <person name="Aerts A."/>
            <person name="Rouze P."/>
            <person name="Salamov A."/>
            <person name="Putnam N."/>
            <person name="Dupont C."/>
            <person name="Jorgensen R."/>
            <person name="Derelle E."/>
            <person name="Rombauts S."/>
            <person name="Zhou K."/>
            <person name="Otillar R."/>
            <person name="Merchant S.S."/>
            <person name="Podell S."/>
            <person name="Gaasterland T."/>
            <person name="Napoli C."/>
            <person name="Gendler K."/>
            <person name="Manuell A."/>
            <person name="Tai V."/>
            <person name="Vallon O."/>
            <person name="Piganeau G."/>
            <person name="Jancek S."/>
            <person name="Heijde M."/>
            <person name="Jabbari K."/>
            <person name="Bowler C."/>
            <person name="Lohr M."/>
            <person name="Robbens S."/>
            <person name="Werner G."/>
            <person name="Dubchak I."/>
            <person name="Pazour G.J."/>
            <person name="Ren Q."/>
            <person name="Paulsen I."/>
            <person name="Delwiche C."/>
            <person name="Schmutz J."/>
            <person name="Rokhsar D."/>
            <person name="Van de Peer Y."/>
            <person name="Moreau H."/>
            <person name="Grigoriev I.V."/>
        </authorList>
    </citation>
    <scope>NUCLEOTIDE SEQUENCE [LARGE SCALE GENOMIC DNA]</scope>
    <source>
        <strain evidence="2 3">CCE9901</strain>
    </source>
</reference>
<evidence type="ECO:0000313" key="2">
    <source>
        <dbReference type="EMBL" id="ABO94859.1"/>
    </source>
</evidence>
<dbReference type="OrthoDB" id="46661at2759"/>
<dbReference type="InterPro" id="IPR006683">
    <property type="entry name" value="Thioestr_dom"/>
</dbReference>
<protein>
    <recommendedName>
        <fullName evidence="1">Thioesterase domain-containing protein</fullName>
    </recommendedName>
</protein>
<dbReference type="Proteomes" id="UP000001568">
    <property type="component" value="Chromosome 3"/>
</dbReference>
<evidence type="ECO:0000313" key="3">
    <source>
        <dbReference type="Proteomes" id="UP000001568"/>
    </source>
</evidence>
<dbReference type="OMA" id="CARIEHC"/>
<accession>A4RTW4</accession>
<sequence>MVRATTRDERARVYIEHTDAYGVVFYANYFAFASNAAEALGRVAAGGGGGGGGGGANAGGFDFGRAFRCARIEHCKYARAATLGDAIAVRSEVVRADERSATLRQEIVSANDDADETVFLSAEITYAGAGAETDDSVGVGDTAGDETFAAPWEMEDGRCASTAVRMYRGERSAAQRSHVDILRFFERARTDAIGGSDALSALQDDGVVVVVSRLQAYFPRGDGSQSKSSSSVIPVYDVKSTVELKRRGIQVVFHQAMFADDGACVGYGDVTCTCLDAKTMRPMPCPPALVDTFAPFCIA</sequence>
<dbReference type="InterPro" id="IPR029069">
    <property type="entry name" value="HotDog_dom_sf"/>
</dbReference>
<dbReference type="HOGENOM" id="CLU_931867_0_0_1"/>